<dbReference type="Gene3D" id="1.10.510.10">
    <property type="entry name" value="Transferase(Phosphotransferase) domain 1"/>
    <property type="match status" value="1"/>
</dbReference>
<dbReference type="InterPro" id="IPR000719">
    <property type="entry name" value="Prot_kinase_dom"/>
</dbReference>
<dbReference type="GO" id="GO:0005524">
    <property type="term" value="F:ATP binding"/>
    <property type="evidence" value="ECO:0007669"/>
    <property type="project" value="InterPro"/>
</dbReference>
<gene>
    <name evidence="2" type="ORF">B0T10DRAFT_197304</name>
</gene>
<accession>A0A9P9AGE6</accession>
<sequence>MHVPLRWGNKLISLCNSYRHADEEIKARSLRLEAGWLKTERQLDFMKQISAEMDDYHRSINLRTTEQLHSNLRIAWDKINDVSEMREEDEAGMFRHFRRKSLRWKYALFKEGIDAAIEELDRWHATADPSWYLLLRISNAKIDQALIRHDNDSTIVFTSARRVRDVRKNQAKAGVFLPAKDLESMVIYEKPLCTAKMAQRMSTGRGPQNMILTTLECPTGARVDLVAKEVRELASKLAVDDPNSAKTFGLLPCKGVVRKVTYHPNDPPSTSFTMVFRSPDNQSEMSSLRSKLLSRDASVTLGDRFVFARQLATSIAYIHTLGFVHKSVRPENILIFEATSATPTATAYLAGFDNFRKEEGRTYRQGLFEWEKNMYQHPSRQGLSPRQDYVMQHDIYSLGVCLLEIGLWDSFVCYDSEGRNPVTSSLLSPFARDCQAGRANISASKDYLVRLCRDRLPRHMGRKYYEVVVTCLTCLDPDNVDFGDEREFMDNDGILVGVRYIEKVLSRLNEISI</sequence>
<evidence type="ECO:0000259" key="1">
    <source>
        <dbReference type="PROSITE" id="PS50011"/>
    </source>
</evidence>
<evidence type="ECO:0000313" key="2">
    <source>
        <dbReference type="EMBL" id="KAH6876562.1"/>
    </source>
</evidence>
<keyword evidence="3" id="KW-1185">Reference proteome</keyword>
<dbReference type="AlphaFoldDB" id="A0A9P9AGE6"/>
<comment type="caution">
    <text evidence="2">The sequence shown here is derived from an EMBL/GenBank/DDBJ whole genome shotgun (WGS) entry which is preliminary data.</text>
</comment>
<dbReference type="GO" id="GO:0004672">
    <property type="term" value="F:protein kinase activity"/>
    <property type="evidence" value="ECO:0007669"/>
    <property type="project" value="InterPro"/>
</dbReference>
<dbReference type="InterPro" id="IPR011009">
    <property type="entry name" value="Kinase-like_dom_sf"/>
</dbReference>
<dbReference type="Proteomes" id="UP000777438">
    <property type="component" value="Unassembled WGS sequence"/>
</dbReference>
<dbReference type="InterPro" id="IPR001245">
    <property type="entry name" value="Ser-Thr/Tyr_kinase_cat_dom"/>
</dbReference>
<evidence type="ECO:0000313" key="3">
    <source>
        <dbReference type="Proteomes" id="UP000777438"/>
    </source>
</evidence>
<protein>
    <recommendedName>
        <fullName evidence="1">Protein kinase domain-containing protein</fullName>
    </recommendedName>
</protein>
<dbReference type="OrthoDB" id="1911848at2759"/>
<proteinExistence type="predicted"/>
<name>A0A9P9AGE6_9HYPO</name>
<feature type="domain" description="Protein kinase" evidence="1">
    <location>
        <begin position="162"/>
        <end position="513"/>
    </location>
</feature>
<dbReference type="SUPFAM" id="SSF56112">
    <property type="entry name" value="Protein kinase-like (PK-like)"/>
    <property type="match status" value="1"/>
</dbReference>
<dbReference type="EMBL" id="JAGPYM010000034">
    <property type="protein sequence ID" value="KAH6876562.1"/>
    <property type="molecule type" value="Genomic_DNA"/>
</dbReference>
<dbReference type="PROSITE" id="PS50011">
    <property type="entry name" value="PROTEIN_KINASE_DOM"/>
    <property type="match status" value="1"/>
</dbReference>
<dbReference type="PANTHER" id="PTHR37542">
    <property type="entry name" value="HELO DOMAIN-CONTAINING PROTEIN-RELATED"/>
    <property type="match status" value="1"/>
</dbReference>
<dbReference type="Pfam" id="PF07714">
    <property type="entry name" value="PK_Tyr_Ser-Thr"/>
    <property type="match status" value="1"/>
</dbReference>
<dbReference type="PANTHER" id="PTHR37542:SF1">
    <property type="entry name" value="PRION-INHIBITION AND PROPAGATION HELO DOMAIN-CONTAINING PROTEIN"/>
    <property type="match status" value="1"/>
</dbReference>
<reference evidence="2 3" key="1">
    <citation type="journal article" date="2021" name="Nat. Commun.">
        <title>Genetic determinants of endophytism in the Arabidopsis root mycobiome.</title>
        <authorList>
            <person name="Mesny F."/>
            <person name="Miyauchi S."/>
            <person name="Thiergart T."/>
            <person name="Pickel B."/>
            <person name="Atanasova L."/>
            <person name="Karlsson M."/>
            <person name="Huettel B."/>
            <person name="Barry K.W."/>
            <person name="Haridas S."/>
            <person name="Chen C."/>
            <person name="Bauer D."/>
            <person name="Andreopoulos W."/>
            <person name="Pangilinan J."/>
            <person name="LaButti K."/>
            <person name="Riley R."/>
            <person name="Lipzen A."/>
            <person name="Clum A."/>
            <person name="Drula E."/>
            <person name="Henrissat B."/>
            <person name="Kohler A."/>
            <person name="Grigoriev I.V."/>
            <person name="Martin F.M."/>
            <person name="Hacquard S."/>
        </authorList>
    </citation>
    <scope>NUCLEOTIDE SEQUENCE [LARGE SCALE GENOMIC DNA]</scope>
    <source>
        <strain evidence="2 3">MPI-CAGE-CH-0241</strain>
    </source>
</reference>
<organism evidence="2 3">
    <name type="scientific">Thelonectria olida</name>
    <dbReference type="NCBI Taxonomy" id="1576542"/>
    <lineage>
        <taxon>Eukaryota</taxon>
        <taxon>Fungi</taxon>
        <taxon>Dikarya</taxon>
        <taxon>Ascomycota</taxon>
        <taxon>Pezizomycotina</taxon>
        <taxon>Sordariomycetes</taxon>
        <taxon>Hypocreomycetidae</taxon>
        <taxon>Hypocreales</taxon>
        <taxon>Nectriaceae</taxon>
        <taxon>Thelonectria</taxon>
    </lineage>
</organism>